<keyword evidence="4" id="KW-1185">Reference proteome</keyword>
<evidence type="ECO:0000313" key="4">
    <source>
        <dbReference type="Proteomes" id="UP000185783"/>
    </source>
</evidence>
<feature type="transmembrane region" description="Helical" evidence="1">
    <location>
        <begin position="158"/>
        <end position="176"/>
    </location>
</feature>
<gene>
    <name evidence="3" type="ORF">A3843_13865</name>
</gene>
<organism evidence="3 4">
    <name type="scientific">Pseudovibrio exalbescens</name>
    <dbReference type="NCBI Taxonomy" id="197461"/>
    <lineage>
        <taxon>Bacteria</taxon>
        <taxon>Pseudomonadati</taxon>
        <taxon>Pseudomonadota</taxon>
        <taxon>Alphaproteobacteria</taxon>
        <taxon>Hyphomicrobiales</taxon>
        <taxon>Stappiaceae</taxon>
        <taxon>Pseudovibrio</taxon>
    </lineage>
</organism>
<comment type="caution">
    <text evidence="3">The sequence shown here is derived from an EMBL/GenBank/DDBJ whole genome shotgun (WGS) entry which is preliminary data.</text>
</comment>
<dbReference type="RefSeq" id="WP_051269209.1">
    <property type="nucleotide sequence ID" value="NZ_LVVZ01000020.1"/>
</dbReference>
<dbReference type="PANTHER" id="PTHR22911">
    <property type="entry name" value="ACYL-MALONYL CONDENSING ENZYME-RELATED"/>
    <property type="match status" value="1"/>
</dbReference>
<feature type="transmembrane region" description="Helical" evidence="1">
    <location>
        <begin position="106"/>
        <end position="126"/>
    </location>
</feature>
<name>A0A1U7JEZ2_9HYPH</name>
<feature type="transmembrane region" description="Helical" evidence="1">
    <location>
        <begin position="45"/>
        <end position="67"/>
    </location>
</feature>
<keyword evidence="1" id="KW-0472">Membrane</keyword>
<evidence type="ECO:0000313" key="3">
    <source>
        <dbReference type="EMBL" id="OKL43309.1"/>
    </source>
</evidence>
<feature type="transmembrane region" description="Helical" evidence="1">
    <location>
        <begin position="188"/>
        <end position="209"/>
    </location>
</feature>
<feature type="transmembrane region" description="Helical" evidence="1">
    <location>
        <begin position="79"/>
        <end position="100"/>
    </location>
</feature>
<proteinExistence type="predicted"/>
<dbReference type="SUPFAM" id="SSF103481">
    <property type="entry name" value="Multidrug resistance efflux transporter EmrE"/>
    <property type="match status" value="2"/>
</dbReference>
<sequence>MTALQISPLHVEPSAARGMALMTLSMMLFVSVDSMARSMTQDYPVLMIVWARFFIHLMLMGVFVVPRHQHILRPKNRRVIYLRALIVFATTALAVAAFQLMPVADFHAMGLIAPMVVTALCAPLLGERVGRRAWGCIAVACAGAALVVKPGVTSLGLGTLFAVGSIITFAFSAILTRVAHRHDEALTVLFHSGLVCGTLSCLVLPFVWVSPDLGGWLMILAIGGVSSLAQYCSVTAFSYGPASMIMPFNYTGLLWATLAGVLFFGEYPDSLTVLGAMIIAGSALYLYLREGR</sequence>
<evidence type="ECO:0000259" key="2">
    <source>
        <dbReference type="Pfam" id="PF00892"/>
    </source>
</evidence>
<dbReference type="GO" id="GO:0016020">
    <property type="term" value="C:membrane"/>
    <property type="evidence" value="ECO:0007669"/>
    <property type="project" value="InterPro"/>
</dbReference>
<dbReference type="InterPro" id="IPR000620">
    <property type="entry name" value="EamA_dom"/>
</dbReference>
<feature type="transmembrane region" description="Helical" evidence="1">
    <location>
        <begin position="20"/>
        <end position="39"/>
    </location>
</feature>
<feature type="domain" description="EamA" evidence="2">
    <location>
        <begin position="157"/>
        <end position="286"/>
    </location>
</feature>
<reference evidence="3 4" key="1">
    <citation type="submission" date="2016-03" db="EMBL/GenBank/DDBJ databases">
        <title>Genome sequence of Nesiotobacter sp. nov., a moderately halophilic alphaproteobacterium isolated from the Yellow Sea, China.</title>
        <authorList>
            <person name="Zhang G."/>
            <person name="Zhang R."/>
        </authorList>
    </citation>
    <scope>NUCLEOTIDE SEQUENCE [LARGE SCALE GENOMIC DNA]</scope>
    <source>
        <strain evidence="3 4">WB1-6</strain>
    </source>
</reference>
<keyword evidence="1" id="KW-1133">Transmembrane helix</keyword>
<dbReference type="Pfam" id="PF00892">
    <property type="entry name" value="EamA"/>
    <property type="match status" value="2"/>
</dbReference>
<dbReference type="AlphaFoldDB" id="A0A1U7JEZ2"/>
<dbReference type="InterPro" id="IPR037185">
    <property type="entry name" value="EmrE-like"/>
</dbReference>
<feature type="transmembrane region" description="Helical" evidence="1">
    <location>
        <begin position="271"/>
        <end position="288"/>
    </location>
</feature>
<feature type="domain" description="EamA" evidence="2">
    <location>
        <begin position="17"/>
        <end position="148"/>
    </location>
</feature>
<feature type="transmembrane region" description="Helical" evidence="1">
    <location>
        <begin position="133"/>
        <end position="152"/>
    </location>
</feature>
<feature type="transmembrane region" description="Helical" evidence="1">
    <location>
        <begin position="215"/>
        <end position="236"/>
    </location>
</feature>
<keyword evidence="1" id="KW-0812">Transmembrane</keyword>
<accession>A0A1U7JEZ2</accession>
<dbReference type="PANTHER" id="PTHR22911:SF103">
    <property type="entry name" value="BLR2811 PROTEIN"/>
    <property type="match status" value="1"/>
</dbReference>
<dbReference type="EMBL" id="LVVZ01000020">
    <property type="protein sequence ID" value="OKL43309.1"/>
    <property type="molecule type" value="Genomic_DNA"/>
</dbReference>
<evidence type="ECO:0000256" key="1">
    <source>
        <dbReference type="SAM" id="Phobius"/>
    </source>
</evidence>
<protein>
    <recommendedName>
        <fullName evidence="2">EamA domain-containing protein</fullName>
    </recommendedName>
</protein>
<feature type="transmembrane region" description="Helical" evidence="1">
    <location>
        <begin position="248"/>
        <end position="265"/>
    </location>
</feature>
<dbReference type="Proteomes" id="UP000185783">
    <property type="component" value="Unassembled WGS sequence"/>
</dbReference>